<proteinExistence type="predicted"/>
<reference evidence="1 2" key="1">
    <citation type="submission" date="2020-04" db="EMBL/GenBank/DDBJ databases">
        <authorList>
            <person name="De Canck E."/>
        </authorList>
    </citation>
    <scope>NUCLEOTIDE SEQUENCE [LARGE SCALE GENOMIC DNA]</scope>
    <source>
        <strain evidence="1 2">LMG 1873</strain>
    </source>
</reference>
<evidence type="ECO:0000313" key="2">
    <source>
        <dbReference type="Proteomes" id="UP000494116"/>
    </source>
</evidence>
<name>A0ABM8L2V9_9BURK</name>
<dbReference type="Proteomes" id="UP000494116">
    <property type="component" value="Unassembled WGS sequence"/>
</dbReference>
<evidence type="ECO:0008006" key="3">
    <source>
        <dbReference type="Google" id="ProtNLM"/>
    </source>
</evidence>
<keyword evidence="2" id="KW-1185">Reference proteome</keyword>
<organism evidence="1 2">
    <name type="scientific">Achromobacter piechaudii</name>
    <dbReference type="NCBI Taxonomy" id="72556"/>
    <lineage>
        <taxon>Bacteria</taxon>
        <taxon>Pseudomonadati</taxon>
        <taxon>Pseudomonadota</taxon>
        <taxon>Betaproteobacteria</taxon>
        <taxon>Burkholderiales</taxon>
        <taxon>Alcaligenaceae</taxon>
        <taxon>Achromobacter</taxon>
    </lineage>
</organism>
<evidence type="ECO:0000313" key="1">
    <source>
        <dbReference type="EMBL" id="CAB3729243.1"/>
    </source>
</evidence>
<sequence length="361" mass="38855">MTENNAAQPGLNDTIRAVFLGHGFTIKEGQTDLKPYVYEAVHALLSKLRAEGVQAGGYTPTHDQPHQTGVGEWCAPGPAADQRRAWLLRFADTDRGDCVYYDEQEARRAFAQAEGRGWNCYLFEYAARAALASAPVAGEALRWRVRERRSNDGELLDCFVEAPAAPGMAYAQEVLGDDYAEAQGGIEGKLKHCQMIVAWANAAPEASAEPLARYCPGCGSVGPVGDEYRDCYPDGIQARMIPARLAEQCRDTFRLAIKSLLADAAANDSAAPQASEAVRDAALEEAAKVAESTVAGDASPDNPYRGGTAKQAAARIRALKSQIAALSEPKCPRCTLPLRQECNCDEGYAARAARATDNKEQ</sequence>
<comment type="caution">
    <text evidence="1">The sequence shown here is derived from an EMBL/GenBank/DDBJ whole genome shotgun (WGS) entry which is preliminary data.</text>
</comment>
<gene>
    <name evidence="1" type="ORF">LMG1873_04656</name>
</gene>
<accession>A0ABM8L2V9</accession>
<dbReference type="EMBL" id="CADIJS010000004">
    <property type="protein sequence ID" value="CAB3729243.1"/>
    <property type="molecule type" value="Genomic_DNA"/>
</dbReference>
<protein>
    <recommendedName>
        <fullName evidence="3">Phage protein</fullName>
    </recommendedName>
</protein>
<dbReference type="RefSeq" id="WP_061306672.1">
    <property type="nucleotide sequence ID" value="NZ_CADIJS010000004.1"/>
</dbReference>